<keyword evidence="3" id="KW-1185">Reference proteome</keyword>
<dbReference type="Proteomes" id="UP000224915">
    <property type="component" value="Unassembled WGS sequence"/>
</dbReference>
<evidence type="ECO:0000313" key="2">
    <source>
        <dbReference type="EMBL" id="PFG19057.1"/>
    </source>
</evidence>
<dbReference type="OrthoDB" id="3403621at2"/>
<dbReference type="AlphaFoldDB" id="A0A2A9CX90"/>
<feature type="signal peptide" evidence="1">
    <location>
        <begin position="1"/>
        <end position="25"/>
    </location>
</feature>
<sequence length="353" mass="39241">MDTTPHATRKFISLAAGIALTATLAACNNSTDDGSGGDLTWEDSPISQEFASIEALTGTADMSDAEWQALYDASTVRAEELTAECMAEQGFEYIPTDLGSSSTTVLSDEDTPEWGTLEFAEQYGYGTFTWEDSYDETIEEDGAEEWTDPNAEIIESMSESEYVAWSEALYGAPQDMESDPDADLEDFEWNWEDYGCSGWAQHETEQDLPGMELAGLTEDPRFQELFEGMSTLYEDAAADPKMGELDATWAECMAEAGYDFRTPADAEQSIYDLTETIWGSQDEYVEPTDDVLAEAKAQEIATAVDDYTCRSEVDYDSGFLAIQFEHEEAYLEENRALFEEFIAAAEQFESESE</sequence>
<evidence type="ECO:0000313" key="3">
    <source>
        <dbReference type="Proteomes" id="UP000224915"/>
    </source>
</evidence>
<comment type="caution">
    <text evidence="2">The sequence shown here is derived from an EMBL/GenBank/DDBJ whole genome shotgun (WGS) entry which is preliminary data.</text>
</comment>
<feature type="chain" id="PRO_5013173970" evidence="1">
    <location>
        <begin position="26"/>
        <end position="353"/>
    </location>
</feature>
<accession>A0A2A9CX90</accession>
<reference evidence="2 3" key="1">
    <citation type="submission" date="2017-10" db="EMBL/GenBank/DDBJ databases">
        <title>Sequencing the genomes of 1000 actinobacteria strains.</title>
        <authorList>
            <person name="Klenk H.-P."/>
        </authorList>
    </citation>
    <scope>NUCLEOTIDE SEQUENCE [LARGE SCALE GENOMIC DNA]</scope>
    <source>
        <strain evidence="2 3">DSM 21801</strain>
    </source>
</reference>
<protein>
    <submittedName>
        <fullName evidence="2">Uncharacterized protein</fullName>
    </submittedName>
</protein>
<gene>
    <name evidence="2" type="ORF">ATL40_0611</name>
</gene>
<organism evidence="2 3">
    <name type="scientific">Serinibacter salmoneus</name>
    <dbReference type="NCBI Taxonomy" id="556530"/>
    <lineage>
        <taxon>Bacteria</taxon>
        <taxon>Bacillati</taxon>
        <taxon>Actinomycetota</taxon>
        <taxon>Actinomycetes</taxon>
        <taxon>Micrococcales</taxon>
        <taxon>Beutenbergiaceae</taxon>
        <taxon>Serinibacter</taxon>
    </lineage>
</organism>
<dbReference type="EMBL" id="PDJD01000001">
    <property type="protein sequence ID" value="PFG19057.1"/>
    <property type="molecule type" value="Genomic_DNA"/>
</dbReference>
<dbReference type="RefSeq" id="WP_098468250.1">
    <property type="nucleotide sequence ID" value="NZ_PDJD01000001.1"/>
</dbReference>
<name>A0A2A9CX90_9MICO</name>
<keyword evidence="1" id="KW-0732">Signal</keyword>
<proteinExistence type="predicted"/>
<evidence type="ECO:0000256" key="1">
    <source>
        <dbReference type="SAM" id="SignalP"/>
    </source>
</evidence>